<feature type="compositionally biased region" description="Polar residues" evidence="1">
    <location>
        <begin position="15"/>
        <end position="27"/>
    </location>
</feature>
<accession>U5ETB7</accession>
<sequence>MQFIRDRLSFIYPFTVNQDAEQSQTDGPSDGTRQRSHSVPNQQFNSTPKSPTPTISIISDQELTEVHVRKPSTPERKSSTPERKSSTGTRTKPLSPVDSFQSIYSQSPPPQQFRYSPSTQPQYMYQTSSLGYDNAAFTSSHPNLHQKYPQMNRNFNNGPRIQVIREQYWTWPCACKTWTKRERILVFIIIILTLVICGLASLCGVLARNDEPFNSLPLLGSRHVDK</sequence>
<proteinExistence type="evidence at transcript level"/>
<dbReference type="EMBL" id="GANO01004449">
    <property type="protein sequence ID" value="JAB55422.1"/>
    <property type="molecule type" value="mRNA"/>
</dbReference>
<evidence type="ECO:0000256" key="2">
    <source>
        <dbReference type="SAM" id="Phobius"/>
    </source>
</evidence>
<keyword evidence="2" id="KW-0812">Transmembrane</keyword>
<evidence type="ECO:0000256" key="1">
    <source>
        <dbReference type="SAM" id="MobiDB-lite"/>
    </source>
</evidence>
<feature type="region of interest" description="Disordered" evidence="1">
    <location>
        <begin position="15"/>
        <end position="118"/>
    </location>
</feature>
<feature type="compositionally biased region" description="Basic and acidic residues" evidence="1">
    <location>
        <begin position="64"/>
        <end position="85"/>
    </location>
</feature>
<keyword evidence="2" id="KW-1133">Transmembrane helix</keyword>
<protein>
    <submittedName>
        <fullName evidence="3">Putative membrane protein</fullName>
    </submittedName>
</protein>
<feature type="compositionally biased region" description="Polar residues" evidence="1">
    <location>
        <begin position="37"/>
        <end position="61"/>
    </location>
</feature>
<keyword evidence="2" id="KW-0472">Membrane</keyword>
<feature type="transmembrane region" description="Helical" evidence="2">
    <location>
        <begin position="184"/>
        <end position="207"/>
    </location>
</feature>
<reference evidence="3" key="1">
    <citation type="journal article" date="2014" name="Insect Biochem. Mol. Biol.">
        <title>An insight into the sialome of the frog biting fly, Corethrella appendiculata.</title>
        <authorList>
            <person name="Ribeiro J.M.C."/>
            <person name="Chagas A.C."/>
            <person name="Pham V.M."/>
            <person name="Lounibos L.P."/>
            <person name="Calvo E."/>
        </authorList>
    </citation>
    <scope>NUCLEOTIDE SEQUENCE</scope>
    <source>
        <tissue evidence="3">Salivary glands</tissue>
    </source>
</reference>
<dbReference type="AlphaFoldDB" id="U5ETB7"/>
<organism evidence="3">
    <name type="scientific">Corethrella appendiculata</name>
    <dbReference type="NCBI Taxonomy" id="1370023"/>
    <lineage>
        <taxon>Eukaryota</taxon>
        <taxon>Metazoa</taxon>
        <taxon>Ecdysozoa</taxon>
        <taxon>Arthropoda</taxon>
        <taxon>Hexapoda</taxon>
        <taxon>Insecta</taxon>
        <taxon>Pterygota</taxon>
        <taxon>Neoptera</taxon>
        <taxon>Endopterygota</taxon>
        <taxon>Diptera</taxon>
        <taxon>Nematocera</taxon>
        <taxon>Culicoidea</taxon>
        <taxon>Chaoboridae</taxon>
        <taxon>Corethrella</taxon>
    </lineage>
</organism>
<evidence type="ECO:0000313" key="3">
    <source>
        <dbReference type="EMBL" id="JAB55422.1"/>
    </source>
</evidence>
<name>U5ETB7_9DIPT</name>